<dbReference type="InterPro" id="IPR052174">
    <property type="entry name" value="Flavoredoxin"/>
</dbReference>
<reference evidence="5 6" key="1">
    <citation type="submission" date="2016-09" db="EMBL/GenBank/DDBJ databases">
        <authorList>
            <person name="Capua I."/>
            <person name="De Benedictis P."/>
            <person name="Joannis T."/>
            <person name="Lombin L.H."/>
            <person name="Cattoli G."/>
        </authorList>
    </citation>
    <scope>NUCLEOTIDE SEQUENCE [LARGE SCALE GENOMIC DNA]</scope>
    <source>
        <strain evidence="5 6">UB20</strain>
    </source>
</reference>
<feature type="domain" description="Flavin reductase like" evidence="4">
    <location>
        <begin position="12"/>
        <end position="159"/>
    </location>
</feature>
<dbReference type="Proteomes" id="UP000182057">
    <property type="component" value="Unassembled WGS sequence"/>
</dbReference>
<dbReference type="Pfam" id="PF01613">
    <property type="entry name" value="Flavin_Reduct"/>
    <property type="match status" value="1"/>
</dbReference>
<dbReference type="GO" id="GO:0016646">
    <property type="term" value="F:oxidoreductase activity, acting on the CH-NH group of donors, NAD or NADP as acceptor"/>
    <property type="evidence" value="ECO:0007669"/>
    <property type="project" value="UniProtKB-ARBA"/>
</dbReference>
<name>A0A1D3UI94_TANFO</name>
<evidence type="ECO:0000256" key="2">
    <source>
        <dbReference type="ARBA" id="ARBA00022630"/>
    </source>
</evidence>
<accession>A0A1D3UI94</accession>
<dbReference type="PANTHER" id="PTHR43567:SF1">
    <property type="entry name" value="FLAVOREDOXIN"/>
    <property type="match status" value="1"/>
</dbReference>
<dbReference type="SMART" id="SM00903">
    <property type="entry name" value="Flavin_Reduct"/>
    <property type="match status" value="1"/>
</dbReference>
<evidence type="ECO:0000259" key="4">
    <source>
        <dbReference type="SMART" id="SM00903"/>
    </source>
</evidence>
<proteinExistence type="inferred from homology"/>
<dbReference type="InterPro" id="IPR012349">
    <property type="entry name" value="Split_barrel_FMN-bd"/>
</dbReference>
<evidence type="ECO:0000256" key="3">
    <source>
        <dbReference type="ARBA" id="ARBA00038054"/>
    </source>
</evidence>
<evidence type="ECO:0000256" key="1">
    <source>
        <dbReference type="ARBA" id="ARBA00001917"/>
    </source>
</evidence>
<gene>
    <name evidence="5" type="primary">flr</name>
    <name evidence="5" type="ORF">TFUB20_00842</name>
</gene>
<comment type="similarity">
    <text evidence="3">Belongs to the flavoredoxin family.</text>
</comment>
<dbReference type="AlphaFoldDB" id="A0A1D3UI94"/>
<dbReference type="SUPFAM" id="SSF50475">
    <property type="entry name" value="FMN-binding split barrel"/>
    <property type="match status" value="1"/>
</dbReference>
<dbReference type="PROSITE" id="PS51257">
    <property type="entry name" value="PROKAR_LIPOPROTEIN"/>
    <property type="match status" value="1"/>
</dbReference>
<dbReference type="Gene3D" id="2.30.110.10">
    <property type="entry name" value="Electron Transport, Fmn-binding Protein, Chain A"/>
    <property type="match status" value="1"/>
</dbReference>
<dbReference type="EMBL" id="FMMM01000029">
    <property type="protein sequence ID" value="SCQ19867.1"/>
    <property type="molecule type" value="Genomic_DNA"/>
</dbReference>
<protein>
    <submittedName>
        <fullName evidence="5">Flavoredoxin</fullName>
    </submittedName>
</protein>
<dbReference type="InterPro" id="IPR002563">
    <property type="entry name" value="Flavin_Rdtase-like_dom"/>
</dbReference>
<comment type="cofactor">
    <cofactor evidence="1">
        <name>FMN</name>
        <dbReference type="ChEBI" id="CHEBI:58210"/>
    </cofactor>
</comment>
<evidence type="ECO:0000313" key="5">
    <source>
        <dbReference type="EMBL" id="SCQ19867.1"/>
    </source>
</evidence>
<dbReference type="GO" id="GO:0010181">
    <property type="term" value="F:FMN binding"/>
    <property type="evidence" value="ECO:0007669"/>
    <property type="project" value="InterPro"/>
</dbReference>
<keyword evidence="2" id="KW-0285">Flavoprotein</keyword>
<evidence type="ECO:0000313" key="6">
    <source>
        <dbReference type="Proteomes" id="UP000182057"/>
    </source>
</evidence>
<dbReference type="PANTHER" id="PTHR43567">
    <property type="entry name" value="FLAVOREDOXIN-RELATED-RELATED"/>
    <property type="match status" value="1"/>
</dbReference>
<organism evidence="5 6">
    <name type="scientific">Tannerella forsythia</name>
    <name type="common">Bacteroides forsythus</name>
    <dbReference type="NCBI Taxonomy" id="28112"/>
    <lineage>
        <taxon>Bacteria</taxon>
        <taxon>Pseudomonadati</taxon>
        <taxon>Bacteroidota</taxon>
        <taxon>Bacteroidia</taxon>
        <taxon>Bacteroidales</taxon>
        <taxon>Tannerellaceae</taxon>
        <taxon>Tannerella</taxon>
    </lineage>
</organism>
<sequence length="190" mass="21611">MIMKQDWKPGTMIYPLPAVMISCGSDPSEYNILTVSWVGTICSNPPMCYISVRPERFSYPILKKNMEYVINLTTRDMAFATDWCGVVSGKDHCKFEEMKLTPGRASIVRAPLIEESPLCIECRVKEVMRLGSHDMFISEVVNVKADEKYLHPETGAFDMQKADLLTYVHGKYYGMGDLLGFFGWSVKKKK</sequence>